<proteinExistence type="predicted"/>
<gene>
    <name evidence="1" type="ORF">EVAR_80512_1</name>
</gene>
<name>A0A4C1TLF2_EUMVA</name>
<dbReference type="Proteomes" id="UP000299102">
    <property type="component" value="Unassembled WGS sequence"/>
</dbReference>
<keyword evidence="2" id="KW-1185">Reference proteome</keyword>
<evidence type="ECO:0000313" key="1">
    <source>
        <dbReference type="EMBL" id="GBP15332.1"/>
    </source>
</evidence>
<accession>A0A4C1TLF2</accession>
<sequence>MTRSVRPPAPRLTHLLPPSPPPAPSRLYLVFTSVISFWEQTLRVASLSWGAMGSPAPGRARGAASCLNKGMQLSCFTTTQMPCLNRSTVEAHPPTIFLFQIEGLTPQALRGGLCWSATADDHRHQCDPTSGT</sequence>
<dbReference type="AlphaFoldDB" id="A0A4C1TLF2"/>
<protein>
    <submittedName>
        <fullName evidence="1">Uncharacterized protein</fullName>
    </submittedName>
</protein>
<organism evidence="1 2">
    <name type="scientific">Eumeta variegata</name>
    <name type="common">Bagworm moth</name>
    <name type="synonym">Eumeta japonica</name>
    <dbReference type="NCBI Taxonomy" id="151549"/>
    <lineage>
        <taxon>Eukaryota</taxon>
        <taxon>Metazoa</taxon>
        <taxon>Ecdysozoa</taxon>
        <taxon>Arthropoda</taxon>
        <taxon>Hexapoda</taxon>
        <taxon>Insecta</taxon>
        <taxon>Pterygota</taxon>
        <taxon>Neoptera</taxon>
        <taxon>Endopterygota</taxon>
        <taxon>Lepidoptera</taxon>
        <taxon>Glossata</taxon>
        <taxon>Ditrysia</taxon>
        <taxon>Tineoidea</taxon>
        <taxon>Psychidae</taxon>
        <taxon>Oiketicinae</taxon>
        <taxon>Eumeta</taxon>
    </lineage>
</organism>
<dbReference type="EMBL" id="BGZK01000071">
    <property type="protein sequence ID" value="GBP15332.1"/>
    <property type="molecule type" value="Genomic_DNA"/>
</dbReference>
<comment type="caution">
    <text evidence="1">The sequence shown here is derived from an EMBL/GenBank/DDBJ whole genome shotgun (WGS) entry which is preliminary data.</text>
</comment>
<evidence type="ECO:0000313" key="2">
    <source>
        <dbReference type="Proteomes" id="UP000299102"/>
    </source>
</evidence>
<reference evidence="1 2" key="1">
    <citation type="journal article" date="2019" name="Commun. Biol.">
        <title>The bagworm genome reveals a unique fibroin gene that provides high tensile strength.</title>
        <authorList>
            <person name="Kono N."/>
            <person name="Nakamura H."/>
            <person name="Ohtoshi R."/>
            <person name="Tomita M."/>
            <person name="Numata K."/>
            <person name="Arakawa K."/>
        </authorList>
    </citation>
    <scope>NUCLEOTIDE SEQUENCE [LARGE SCALE GENOMIC DNA]</scope>
</reference>